<dbReference type="FunFam" id="3.30.160.60:FF:002343">
    <property type="entry name" value="Zinc finger protein 33A"/>
    <property type="match status" value="1"/>
</dbReference>
<feature type="compositionally biased region" description="Polar residues" evidence="12">
    <location>
        <begin position="1"/>
        <end position="11"/>
    </location>
</feature>
<keyword evidence="3" id="KW-0479">Metal-binding</keyword>
<feature type="compositionally biased region" description="Basic and acidic residues" evidence="12">
    <location>
        <begin position="18"/>
        <end position="31"/>
    </location>
</feature>
<dbReference type="InterPro" id="IPR036236">
    <property type="entry name" value="Znf_C2H2_sf"/>
</dbReference>
<name>A0A834UKZ7_MARMO</name>
<evidence type="ECO:0000256" key="2">
    <source>
        <dbReference type="ARBA" id="ARBA00006991"/>
    </source>
</evidence>
<evidence type="ECO:0000256" key="3">
    <source>
        <dbReference type="ARBA" id="ARBA00022723"/>
    </source>
</evidence>
<dbReference type="Pfam" id="PF00096">
    <property type="entry name" value="zf-C2H2"/>
    <property type="match status" value="1"/>
</dbReference>
<dbReference type="FunFam" id="3.30.160.60:FF:000040">
    <property type="entry name" value="RB associated KRAB zinc finger"/>
    <property type="match status" value="1"/>
</dbReference>
<feature type="compositionally biased region" description="Basic residues" evidence="12">
    <location>
        <begin position="229"/>
        <end position="243"/>
    </location>
</feature>
<feature type="domain" description="C2H2-type" evidence="13">
    <location>
        <begin position="138"/>
        <end position="163"/>
    </location>
</feature>
<organism evidence="14 15">
    <name type="scientific">Marmota monax</name>
    <name type="common">Woodchuck</name>
    <dbReference type="NCBI Taxonomy" id="9995"/>
    <lineage>
        <taxon>Eukaryota</taxon>
        <taxon>Metazoa</taxon>
        <taxon>Chordata</taxon>
        <taxon>Craniata</taxon>
        <taxon>Vertebrata</taxon>
        <taxon>Euteleostomi</taxon>
        <taxon>Mammalia</taxon>
        <taxon>Eutheria</taxon>
        <taxon>Euarchontoglires</taxon>
        <taxon>Glires</taxon>
        <taxon>Rodentia</taxon>
        <taxon>Sciuromorpha</taxon>
        <taxon>Sciuridae</taxon>
        <taxon>Xerinae</taxon>
        <taxon>Marmotini</taxon>
        <taxon>Marmota</taxon>
    </lineage>
</organism>
<dbReference type="SMART" id="SM00355">
    <property type="entry name" value="ZnF_C2H2"/>
    <property type="match status" value="4"/>
</dbReference>
<dbReference type="FunFam" id="3.30.160.60:FF:001498">
    <property type="entry name" value="Zinc finger protein 404"/>
    <property type="match status" value="1"/>
</dbReference>
<keyword evidence="7" id="KW-0805">Transcription regulation</keyword>
<reference evidence="14" key="1">
    <citation type="submission" date="2020-08" db="EMBL/GenBank/DDBJ databases">
        <authorList>
            <person name="Shumante A."/>
            <person name="Zimin A.V."/>
            <person name="Puiu D."/>
            <person name="Salzberg S.L."/>
        </authorList>
    </citation>
    <scope>NUCLEOTIDE SEQUENCE</scope>
    <source>
        <strain evidence="14">WC2-LM</strain>
        <tissue evidence="14">Liver</tissue>
    </source>
</reference>
<evidence type="ECO:0000259" key="13">
    <source>
        <dbReference type="PROSITE" id="PS50157"/>
    </source>
</evidence>
<dbReference type="SUPFAM" id="SSF57667">
    <property type="entry name" value="beta-beta-alpha zinc fingers"/>
    <property type="match status" value="3"/>
</dbReference>
<dbReference type="GO" id="GO:0008270">
    <property type="term" value="F:zinc ion binding"/>
    <property type="evidence" value="ECO:0007669"/>
    <property type="project" value="UniProtKB-KW"/>
</dbReference>
<comment type="subcellular location">
    <subcellularLocation>
        <location evidence="1">Nucleus</location>
    </subcellularLocation>
</comment>
<evidence type="ECO:0000313" key="15">
    <source>
        <dbReference type="Proteomes" id="UP000662637"/>
    </source>
</evidence>
<feature type="domain" description="C2H2-type" evidence="13">
    <location>
        <begin position="336"/>
        <end position="364"/>
    </location>
</feature>
<dbReference type="GO" id="GO:0001227">
    <property type="term" value="F:DNA-binding transcription repressor activity, RNA polymerase II-specific"/>
    <property type="evidence" value="ECO:0007669"/>
    <property type="project" value="TreeGrafter"/>
</dbReference>
<evidence type="ECO:0000256" key="10">
    <source>
        <dbReference type="ARBA" id="ARBA00023242"/>
    </source>
</evidence>
<keyword evidence="4" id="KW-0677">Repeat</keyword>
<dbReference type="PANTHER" id="PTHR24399">
    <property type="entry name" value="ZINC FINGER AND BTB DOMAIN-CONTAINING"/>
    <property type="match status" value="1"/>
</dbReference>
<comment type="similarity">
    <text evidence="2">Belongs to the krueppel C2H2-type zinc-finger protein family.</text>
</comment>
<feature type="domain" description="C2H2-type" evidence="13">
    <location>
        <begin position="110"/>
        <end position="137"/>
    </location>
</feature>
<proteinExistence type="inferred from homology"/>
<evidence type="ECO:0000256" key="4">
    <source>
        <dbReference type="ARBA" id="ARBA00022737"/>
    </source>
</evidence>
<feature type="domain" description="C2H2-type" evidence="13">
    <location>
        <begin position="164"/>
        <end position="191"/>
    </location>
</feature>
<dbReference type="InterPro" id="IPR013087">
    <property type="entry name" value="Znf_C2H2_type"/>
</dbReference>
<feature type="compositionally biased region" description="Low complexity" evidence="12">
    <location>
        <begin position="219"/>
        <end position="228"/>
    </location>
</feature>
<evidence type="ECO:0000256" key="5">
    <source>
        <dbReference type="ARBA" id="ARBA00022771"/>
    </source>
</evidence>
<dbReference type="FunFam" id="3.30.160.60:FF:000003">
    <property type="entry name" value="Zinc finger protein 3 homolog"/>
    <property type="match status" value="1"/>
</dbReference>
<feature type="region of interest" description="Disordered" evidence="12">
    <location>
        <begin position="1"/>
        <end position="44"/>
    </location>
</feature>
<keyword evidence="5 11" id="KW-0863">Zinc-finger</keyword>
<dbReference type="GO" id="GO:0005654">
    <property type="term" value="C:nucleoplasm"/>
    <property type="evidence" value="ECO:0007669"/>
    <property type="project" value="TreeGrafter"/>
</dbReference>
<comment type="caution">
    <text evidence="14">The sequence shown here is derived from an EMBL/GenBank/DDBJ whole genome shotgun (WGS) entry which is preliminary data.</text>
</comment>
<dbReference type="PROSITE" id="PS50157">
    <property type="entry name" value="ZINC_FINGER_C2H2_2"/>
    <property type="match status" value="5"/>
</dbReference>
<keyword evidence="8" id="KW-0238">DNA-binding</keyword>
<gene>
    <name evidence="14" type="ORF">GHT09_012047</name>
</gene>
<dbReference type="Gene3D" id="3.30.160.60">
    <property type="entry name" value="Classic Zinc Finger"/>
    <property type="match status" value="4"/>
</dbReference>
<sequence length="397" mass="44198">MEGLLSTTLQGSELGGPWKEEGEFEDPRENPESCMEPVAHRGEAAGEAVQEHGRWAARENIKLCCDPTGRAQQNQAAERPRQGRAWSRTLAPAKGRRVEALRSLEERGLWEGLQCGKAFSQSVHLTLHQRTHPEEKPYGCHECGKAFSQGSCLHRRVPTGEQPCACVQCAQAFRNRLSLMEHQRIHTGEKPFEGAVGPGLPLLLRLVRHQRPTPRRSRTAAASAPRPSSRSRTRHSSGARTRTRGSSPTCAGAPRWQSTSASTRARSRRPVHQGLQAGVASDAAPAHAHSERPYKCQDCGKRFSNRLHFLQRRVVHTGTPPSATCPPSWSTRRSPQACHERGKAFRGAYLIQHHLVHTHTGERPNKCRCHKAFRFSYTDKRPYLFLLCGSAFPCGHT</sequence>
<evidence type="ECO:0000256" key="7">
    <source>
        <dbReference type="ARBA" id="ARBA00023015"/>
    </source>
</evidence>
<evidence type="ECO:0000313" key="14">
    <source>
        <dbReference type="EMBL" id="KAF7462600.1"/>
    </source>
</evidence>
<dbReference type="PANTHER" id="PTHR24399:SF75">
    <property type="entry name" value="ZFP14 ZINC FINGER PROTEIN-RELATED"/>
    <property type="match status" value="1"/>
</dbReference>
<protein>
    <recommendedName>
        <fullName evidence="13">C2H2-type domain-containing protein</fullName>
    </recommendedName>
</protein>
<dbReference type="PROSITE" id="PS00028">
    <property type="entry name" value="ZINC_FINGER_C2H2_1"/>
    <property type="match status" value="1"/>
</dbReference>
<evidence type="ECO:0000256" key="12">
    <source>
        <dbReference type="SAM" id="MobiDB-lite"/>
    </source>
</evidence>
<keyword evidence="6" id="KW-0862">Zinc</keyword>
<feature type="region of interest" description="Disordered" evidence="12">
    <location>
        <begin position="210"/>
        <end position="286"/>
    </location>
</feature>
<evidence type="ECO:0000256" key="8">
    <source>
        <dbReference type="ARBA" id="ARBA00023125"/>
    </source>
</evidence>
<feature type="domain" description="C2H2-type" evidence="13">
    <location>
        <begin position="294"/>
        <end position="321"/>
    </location>
</feature>
<dbReference type="Proteomes" id="UP000662637">
    <property type="component" value="Unassembled WGS sequence"/>
</dbReference>
<dbReference type="AlphaFoldDB" id="A0A834UKZ7"/>
<dbReference type="GO" id="GO:0002682">
    <property type="term" value="P:regulation of immune system process"/>
    <property type="evidence" value="ECO:0007669"/>
    <property type="project" value="TreeGrafter"/>
</dbReference>
<dbReference type="GO" id="GO:0000978">
    <property type="term" value="F:RNA polymerase II cis-regulatory region sequence-specific DNA binding"/>
    <property type="evidence" value="ECO:0007669"/>
    <property type="project" value="TreeGrafter"/>
</dbReference>
<keyword evidence="9" id="KW-0804">Transcription</keyword>
<evidence type="ECO:0000256" key="6">
    <source>
        <dbReference type="ARBA" id="ARBA00022833"/>
    </source>
</evidence>
<evidence type="ECO:0000256" key="1">
    <source>
        <dbReference type="ARBA" id="ARBA00004123"/>
    </source>
</evidence>
<evidence type="ECO:0000256" key="11">
    <source>
        <dbReference type="PROSITE-ProRule" id="PRU00042"/>
    </source>
</evidence>
<dbReference type="EMBL" id="WJEC01008358">
    <property type="protein sequence ID" value="KAF7462600.1"/>
    <property type="molecule type" value="Genomic_DNA"/>
</dbReference>
<accession>A0A834UKZ7</accession>
<feature type="region of interest" description="Disordered" evidence="12">
    <location>
        <begin position="69"/>
        <end position="89"/>
    </location>
</feature>
<dbReference type="GO" id="GO:0001817">
    <property type="term" value="P:regulation of cytokine production"/>
    <property type="evidence" value="ECO:0007669"/>
    <property type="project" value="TreeGrafter"/>
</dbReference>
<keyword evidence="10" id="KW-0539">Nucleus</keyword>
<evidence type="ECO:0000256" key="9">
    <source>
        <dbReference type="ARBA" id="ARBA00023163"/>
    </source>
</evidence>